<dbReference type="Proteomes" id="UP000316649">
    <property type="component" value="Unassembled WGS sequence"/>
</dbReference>
<dbReference type="SUPFAM" id="SSF55785">
    <property type="entry name" value="PYP-like sensor domain (PAS domain)"/>
    <property type="match status" value="2"/>
</dbReference>
<dbReference type="InterPro" id="IPR013767">
    <property type="entry name" value="PAS_fold"/>
</dbReference>
<dbReference type="InterPro" id="IPR001638">
    <property type="entry name" value="Solute-binding_3/MltF_N"/>
</dbReference>
<dbReference type="Pfam" id="PF00497">
    <property type="entry name" value="SBP_bac_3"/>
    <property type="match status" value="1"/>
</dbReference>
<dbReference type="PANTHER" id="PTHR44757">
    <property type="entry name" value="DIGUANYLATE CYCLASE DGCP"/>
    <property type="match status" value="1"/>
</dbReference>
<dbReference type="RefSeq" id="WP_144357875.1">
    <property type="nucleotide sequence ID" value="NZ_VMNH01000005.1"/>
</dbReference>
<dbReference type="Gene3D" id="3.40.190.10">
    <property type="entry name" value="Periplasmic binding protein-like II"/>
    <property type="match status" value="2"/>
</dbReference>
<protein>
    <submittedName>
        <fullName evidence="3">PAS domain S-box protein</fullName>
    </submittedName>
</protein>
<dbReference type="InterPro" id="IPR013656">
    <property type="entry name" value="PAS_4"/>
</dbReference>
<feature type="transmembrane region" description="Helical" evidence="1">
    <location>
        <begin position="270"/>
        <end position="292"/>
    </location>
</feature>
<proteinExistence type="predicted"/>
<keyword evidence="1" id="KW-0472">Membrane</keyword>
<dbReference type="PANTHER" id="PTHR44757:SF2">
    <property type="entry name" value="BIOFILM ARCHITECTURE MAINTENANCE PROTEIN MBAA"/>
    <property type="match status" value="1"/>
</dbReference>
<dbReference type="GO" id="GO:0006355">
    <property type="term" value="P:regulation of DNA-templated transcription"/>
    <property type="evidence" value="ECO:0007669"/>
    <property type="project" value="InterPro"/>
</dbReference>
<dbReference type="SMART" id="SM00062">
    <property type="entry name" value="PBPb"/>
    <property type="match status" value="1"/>
</dbReference>
<evidence type="ECO:0000313" key="4">
    <source>
        <dbReference type="Proteomes" id="UP000316649"/>
    </source>
</evidence>
<dbReference type="InterPro" id="IPR000014">
    <property type="entry name" value="PAS"/>
</dbReference>
<dbReference type="InterPro" id="IPR035965">
    <property type="entry name" value="PAS-like_dom_sf"/>
</dbReference>
<keyword evidence="1" id="KW-0812">Transmembrane</keyword>
<accession>A0A557SH58</accession>
<keyword evidence="1" id="KW-1133">Transmembrane helix</keyword>
<dbReference type="Gene3D" id="3.30.450.20">
    <property type="entry name" value="PAS domain"/>
    <property type="match status" value="2"/>
</dbReference>
<dbReference type="OrthoDB" id="7053013at2"/>
<dbReference type="Pfam" id="PF08448">
    <property type="entry name" value="PAS_4"/>
    <property type="match status" value="1"/>
</dbReference>
<dbReference type="CDD" id="cd00130">
    <property type="entry name" value="PAS"/>
    <property type="match status" value="1"/>
</dbReference>
<organism evidence="3 4">
    <name type="scientific">Sedimenticola selenatireducens</name>
    <dbReference type="NCBI Taxonomy" id="191960"/>
    <lineage>
        <taxon>Bacteria</taxon>
        <taxon>Pseudomonadati</taxon>
        <taxon>Pseudomonadota</taxon>
        <taxon>Gammaproteobacteria</taxon>
        <taxon>Chromatiales</taxon>
        <taxon>Sedimenticolaceae</taxon>
        <taxon>Sedimenticola</taxon>
    </lineage>
</organism>
<evidence type="ECO:0000313" key="3">
    <source>
        <dbReference type="EMBL" id="TVO76745.1"/>
    </source>
</evidence>
<reference evidence="3 4" key="1">
    <citation type="submission" date="2019-07" db="EMBL/GenBank/DDBJ databases">
        <title>The pathways for chlorine oxyanion respiration interact through the shared metabolite chlorate.</title>
        <authorList>
            <person name="Barnum T.P."/>
            <person name="Cheng Y."/>
            <person name="Hill K.A."/>
            <person name="Lucas L.N."/>
            <person name="Carlson H.K."/>
            <person name="Coates J.D."/>
        </authorList>
    </citation>
    <scope>NUCLEOTIDE SEQUENCE [LARGE SCALE GENOMIC DNA]</scope>
    <source>
        <strain evidence="3 4">BK-1</strain>
    </source>
</reference>
<sequence>MGWWVNEPIINRILKWALPILSALLLANAVGAAETIRIGVHDKPPLVQVADTEHVSGFIIDLMNLIAREEGWQIEYVPCNWDECNQLLVLGEIQMLTPISSSEAKQRRLDYNRESLYVNWGQIVMAGKDAIKSPLDLAGKTVVALSSDPHFADLKELAARFDIQVRFLEVSDYESVLAWVDHGPVDAGLIPRSFDLAGFQQYPLIKSSVIFNPAEIRIALSPLNGQIPNAKRMQRLDYHLTRLKGDRSSQFYQFQEKWFGDSMALEIPEWLLWVLLFLLLLMVMLAVGVLLLRRSVTLKTGEIREMNERFTAFMRNLPGIAYMKSSTGQYLFVNPVWEQTNHLHEADVIGRQSTEIWPERDLDVREEEEIRVLEEGRPVESTEVHPWDERPSHWRMIRFPITGLQGDEVIVGGIGLDVTDQKETARELTHLHHQLQLLLESAGDGICGLNGLGRCTFANSAALEMLGYRKDELIGSKFHDLVQHTREGNQPYPEKDSALYAACRNGKRGREEGLFWHAEGAALAVEYSAYPIANGELPGAVVIFRRQREERTEN</sequence>
<dbReference type="SUPFAM" id="SSF53850">
    <property type="entry name" value="Periplasmic binding protein-like II"/>
    <property type="match status" value="1"/>
</dbReference>
<keyword evidence="4" id="KW-1185">Reference proteome</keyword>
<dbReference type="Pfam" id="PF00989">
    <property type="entry name" value="PAS"/>
    <property type="match status" value="1"/>
</dbReference>
<dbReference type="PROSITE" id="PS50112">
    <property type="entry name" value="PAS"/>
    <property type="match status" value="1"/>
</dbReference>
<name>A0A557SH58_9GAMM</name>
<comment type="caution">
    <text evidence="3">The sequence shown here is derived from an EMBL/GenBank/DDBJ whole genome shotgun (WGS) entry which is preliminary data.</text>
</comment>
<gene>
    <name evidence="3" type="ORF">FHP88_04795</name>
</gene>
<feature type="domain" description="PAS" evidence="2">
    <location>
        <begin position="431"/>
        <end position="483"/>
    </location>
</feature>
<dbReference type="NCBIfam" id="TIGR00229">
    <property type="entry name" value="sensory_box"/>
    <property type="match status" value="2"/>
</dbReference>
<evidence type="ECO:0000256" key="1">
    <source>
        <dbReference type="SAM" id="Phobius"/>
    </source>
</evidence>
<evidence type="ECO:0000259" key="2">
    <source>
        <dbReference type="PROSITE" id="PS50112"/>
    </source>
</evidence>
<dbReference type="EMBL" id="VMNH01000005">
    <property type="protein sequence ID" value="TVO76745.1"/>
    <property type="molecule type" value="Genomic_DNA"/>
</dbReference>
<dbReference type="SMART" id="SM00091">
    <property type="entry name" value="PAS"/>
    <property type="match status" value="2"/>
</dbReference>
<dbReference type="InterPro" id="IPR052155">
    <property type="entry name" value="Biofilm_reg_signaling"/>
</dbReference>
<dbReference type="AlphaFoldDB" id="A0A557SH58"/>